<evidence type="ECO:0000313" key="2">
    <source>
        <dbReference type="Proteomes" id="UP000427769"/>
    </source>
</evidence>
<organism evidence="1 2">
    <name type="scientific">Desulfosarcina widdelii</name>
    <dbReference type="NCBI Taxonomy" id="947919"/>
    <lineage>
        <taxon>Bacteria</taxon>
        <taxon>Pseudomonadati</taxon>
        <taxon>Thermodesulfobacteriota</taxon>
        <taxon>Desulfobacteria</taxon>
        <taxon>Desulfobacterales</taxon>
        <taxon>Desulfosarcinaceae</taxon>
        <taxon>Desulfosarcina</taxon>
    </lineage>
</organism>
<dbReference type="AlphaFoldDB" id="A0A5K7YWB8"/>
<accession>A0A5K7YWB8</accession>
<dbReference type="Proteomes" id="UP000427769">
    <property type="component" value="Chromosome"/>
</dbReference>
<dbReference type="NCBIfam" id="NF033547">
    <property type="entry name" value="transpos_IS1595"/>
    <property type="match status" value="1"/>
</dbReference>
<evidence type="ECO:0000313" key="1">
    <source>
        <dbReference type="EMBL" id="BBO72620.1"/>
    </source>
</evidence>
<proteinExistence type="predicted"/>
<evidence type="ECO:0008006" key="3">
    <source>
        <dbReference type="Google" id="ProtNLM"/>
    </source>
</evidence>
<dbReference type="EMBL" id="AP021875">
    <property type="protein sequence ID" value="BBO72620.1"/>
    <property type="molecule type" value="Genomic_DNA"/>
</dbReference>
<protein>
    <recommendedName>
        <fullName evidence="3">ISXO2-like transposase domain-containing protein</fullName>
    </recommendedName>
</protein>
<name>A0A5K7YWB8_9BACT</name>
<dbReference type="KEGG" id="dwd:DSCW_00370"/>
<keyword evidence="2" id="KW-1185">Reference proteome</keyword>
<reference evidence="1 2" key="1">
    <citation type="submission" date="2019-11" db="EMBL/GenBank/DDBJ databases">
        <title>Comparative genomics of hydrocarbon-degrading Desulfosarcina strains.</title>
        <authorList>
            <person name="Watanabe M."/>
            <person name="Kojima H."/>
            <person name="Fukui M."/>
        </authorList>
    </citation>
    <scope>NUCLEOTIDE SEQUENCE [LARGE SCALE GENOMIC DNA]</scope>
    <source>
        <strain evidence="1 2">PP31</strain>
    </source>
</reference>
<gene>
    <name evidence="1" type="ORF">DSCW_00370</name>
</gene>
<sequence length="96" mass="10957">MDSSKKPITYWFKAMWWFTTRKSGVNAVNLKELLGFGSYGTAWTWLQKLRRCTIRDQREKLSGRVEVDEFFIGASRPGQRGRGAAGKTIVAVAVER</sequence>